<dbReference type="GO" id="GO:0003676">
    <property type="term" value="F:nucleic acid binding"/>
    <property type="evidence" value="ECO:0007669"/>
    <property type="project" value="InterPro"/>
</dbReference>
<dbReference type="InterPro" id="IPR036875">
    <property type="entry name" value="Znf_CCHC_sf"/>
</dbReference>
<protein>
    <recommendedName>
        <fullName evidence="3">CCHC-type domain-containing protein</fullName>
    </recommendedName>
</protein>
<evidence type="ECO:0000313" key="5">
    <source>
        <dbReference type="Proteomes" id="UP000314986"/>
    </source>
</evidence>
<reference evidence="4" key="4">
    <citation type="submission" date="2025-08" db="UniProtKB">
        <authorList>
            <consortium name="Ensembl"/>
        </authorList>
    </citation>
    <scope>IDENTIFICATION</scope>
</reference>
<keyword evidence="1" id="KW-0862">Zinc</keyword>
<keyword evidence="2" id="KW-0732">Signal</keyword>
<dbReference type="SUPFAM" id="SSF57756">
    <property type="entry name" value="Retrovirus zinc finger-like domains"/>
    <property type="match status" value="1"/>
</dbReference>
<accession>A0A4W3GGB5</accession>
<reference evidence="4" key="5">
    <citation type="submission" date="2025-09" db="UniProtKB">
        <authorList>
            <consortium name="Ensembl"/>
        </authorList>
    </citation>
    <scope>IDENTIFICATION</scope>
</reference>
<proteinExistence type="predicted"/>
<organism evidence="4 5">
    <name type="scientific">Callorhinchus milii</name>
    <name type="common">Ghost shark</name>
    <dbReference type="NCBI Taxonomy" id="7868"/>
    <lineage>
        <taxon>Eukaryota</taxon>
        <taxon>Metazoa</taxon>
        <taxon>Chordata</taxon>
        <taxon>Craniata</taxon>
        <taxon>Vertebrata</taxon>
        <taxon>Chondrichthyes</taxon>
        <taxon>Holocephali</taxon>
        <taxon>Chimaeriformes</taxon>
        <taxon>Callorhinchidae</taxon>
        <taxon>Callorhinchus</taxon>
    </lineage>
</organism>
<dbReference type="PROSITE" id="PS50158">
    <property type="entry name" value="ZF_CCHC"/>
    <property type="match status" value="1"/>
</dbReference>
<name>A0A4W3GGB5_CALMI</name>
<evidence type="ECO:0000259" key="3">
    <source>
        <dbReference type="PROSITE" id="PS50158"/>
    </source>
</evidence>
<reference evidence="5" key="2">
    <citation type="journal article" date="2007" name="PLoS Biol.">
        <title>Survey sequencing and comparative analysis of the elephant shark (Callorhinchus milii) genome.</title>
        <authorList>
            <person name="Venkatesh B."/>
            <person name="Kirkness E.F."/>
            <person name="Loh Y.H."/>
            <person name="Halpern A.L."/>
            <person name="Lee A.P."/>
            <person name="Johnson J."/>
            <person name="Dandona N."/>
            <person name="Viswanathan L.D."/>
            <person name="Tay A."/>
            <person name="Venter J.C."/>
            <person name="Strausberg R.L."/>
            <person name="Brenner S."/>
        </authorList>
    </citation>
    <scope>NUCLEOTIDE SEQUENCE [LARGE SCALE GENOMIC DNA]</scope>
</reference>
<dbReference type="Proteomes" id="UP000314986">
    <property type="component" value="Unassembled WGS sequence"/>
</dbReference>
<evidence type="ECO:0000256" key="2">
    <source>
        <dbReference type="SAM" id="SignalP"/>
    </source>
</evidence>
<sequence>LTRLCVSLPLTRLCLFPVLTRLCLSLPSSHVCVSLSPAHTSVSLSPAHTSVSLSRSHVCVSLSRSRVCVSLSRPHTSVSLSPAHSCVSLSLSRSHVCPSPPLTPLTLSPTVPLLPCDAQSLSCVGCYRILRPWQSSEPRSITNTTLCTKCGGAGHIASDCKFTSPGTFNRPGDPQSAQDKARMDKEYLSLMAELGEAPVPTSSGSLHTN</sequence>
<dbReference type="InterPro" id="IPR001878">
    <property type="entry name" value="Znf_CCHC"/>
</dbReference>
<dbReference type="Pfam" id="PF00098">
    <property type="entry name" value="zf-CCHC"/>
    <property type="match status" value="1"/>
</dbReference>
<keyword evidence="1" id="KW-0863">Zinc-finger</keyword>
<evidence type="ECO:0000256" key="1">
    <source>
        <dbReference type="PROSITE-ProRule" id="PRU00047"/>
    </source>
</evidence>
<reference evidence="5" key="1">
    <citation type="journal article" date="2006" name="Science">
        <title>Ancient noncoding elements conserved in the human genome.</title>
        <authorList>
            <person name="Venkatesh B."/>
            <person name="Kirkness E.F."/>
            <person name="Loh Y.H."/>
            <person name="Halpern A.L."/>
            <person name="Lee A.P."/>
            <person name="Johnson J."/>
            <person name="Dandona N."/>
            <person name="Viswanathan L.D."/>
            <person name="Tay A."/>
            <person name="Venter J.C."/>
            <person name="Strausberg R.L."/>
            <person name="Brenner S."/>
        </authorList>
    </citation>
    <scope>NUCLEOTIDE SEQUENCE [LARGE SCALE GENOMIC DNA]</scope>
</reference>
<dbReference type="STRING" id="7868.ENSCMIP00000001982"/>
<feature type="domain" description="CCHC-type" evidence="3">
    <location>
        <begin position="147"/>
        <end position="161"/>
    </location>
</feature>
<dbReference type="AlphaFoldDB" id="A0A4W3GGB5"/>
<feature type="signal peptide" evidence="2">
    <location>
        <begin position="1"/>
        <end position="25"/>
    </location>
</feature>
<evidence type="ECO:0000313" key="4">
    <source>
        <dbReference type="Ensembl" id="ENSCMIP00000001982.1"/>
    </source>
</evidence>
<reference evidence="5" key="3">
    <citation type="journal article" date="2014" name="Nature">
        <title>Elephant shark genome provides unique insights into gnathostome evolution.</title>
        <authorList>
            <consortium name="International Elephant Shark Genome Sequencing Consortium"/>
            <person name="Venkatesh B."/>
            <person name="Lee A.P."/>
            <person name="Ravi V."/>
            <person name="Maurya A.K."/>
            <person name="Lian M.M."/>
            <person name="Swann J.B."/>
            <person name="Ohta Y."/>
            <person name="Flajnik M.F."/>
            <person name="Sutoh Y."/>
            <person name="Kasahara M."/>
            <person name="Hoon S."/>
            <person name="Gangu V."/>
            <person name="Roy S.W."/>
            <person name="Irimia M."/>
            <person name="Korzh V."/>
            <person name="Kondrychyn I."/>
            <person name="Lim Z.W."/>
            <person name="Tay B.H."/>
            <person name="Tohari S."/>
            <person name="Kong K.W."/>
            <person name="Ho S."/>
            <person name="Lorente-Galdos B."/>
            <person name="Quilez J."/>
            <person name="Marques-Bonet T."/>
            <person name="Raney B.J."/>
            <person name="Ingham P.W."/>
            <person name="Tay A."/>
            <person name="Hillier L.W."/>
            <person name="Minx P."/>
            <person name="Boehm T."/>
            <person name="Wilson R.K."/>
            <person name="Brenner S."/>
            <person name="Warren W.C."/>
        </authorList>
    </citation>
    <scope>NUCLEOTIDE SEQUENCE [LARGE SCALE GENOMIC DNA]</scope>
</reference>
<dbReference type="GO" id="GO:0008270">
    <property type="term" value="F:zinc ion binding"/>
    <property type="evidence" value="ECO:0007669"/>
    <property type="project" value="UniProtKB-KW"/>
</dbReference>
<dbReference type="Ensembl" id="ENSCMIT00000002057.1">
    <property type="protein sequence ID" value="ENSCMIP00000001982.1"/>
    <property type="gene ID" value="ENSCMIG00000001222.1"/>
</dbReference>
<dbReference type="InParanoid" id="A0A4W3GGB5"/>
<keyword evidence="5" id="KW-1185">Reference proteome</keyword>
<dbReference type="SMART" id="SM00343">
    <property type="entry name" value="ZnF_C2HC"/>
    <property type="match status" value="1"/>
</dbReference>
<feature type="chain" id="PRO_5021464979" description="CCHC-type domain-containing protein" evidence="2">
    <location>
        <begin position="26"/>
        <end position="209"/>
    </location>
</feature>
<keyword evidence="1" id="KW-0479">Metal-binding</keyword>